<proteinExistence type="predicted"/>
<dbReference type="OrthoDB" id="3253535at2759"/>
<name>A0A067PCN7_9AGAM</name>
<protein>
    <recommendedName>
        <fullName evidence="3">SHSP domain-containing protein</fullName>
    </recommendedName>
</protein>
<dbReference type="EMBL" id="KL197738">
    <property type="protein sequence ID" value="KDQ52683.1"/>
    <property type="molecule type" value="Genomic_DNA"/>
</dbReference>
<dbReference type="InParanoid" id="A0A067PCN7"/>
<evidence type="ECO:0000313" key="2">
    <source>
        <dbReference type="Proteomes" id="UP000027265"/>
    </source>
</evidence>
<reference evidence="2" key="1">
    <citation type="journal article" date="2014" name="Proc. Natl. Acad. Sci. U.S.A.">
        <title>Extensive sampling of basidiomycete genomes demonstrates inadequacy of the white-rot/brown-rot paradigm for wood decay fungi.</title>
        <authorList>
            <person name="Riley R."/>
            <person name="Salamov A.A."/>
            <person name="Brown D.W."/>
            <person name="Nagy L.G."/>
            <person name="Floudas D."/>
            <person name="Held B.W."/>
            <person name="Levasseur A."/>
            <person name="Lombard V."/>
            <person name="Morin E."/>
            <person name="Otillar R."/>
            <person name="Lindquist E.A."/>
            <person name="Sun H."/>
            <person name="LaButti K.M."/>
            <person name="Schmutz J."/>
            <person name="Jabbour D."/>
            <person name="Luo H."/>
            <person name="Baker S.E."/>
            <person name="Pisabarro A.G."/>
            <person name="Walton J.D."/>
            <person name="Blanchette R.A."/>
            <person name="Henrissat B."/>
            <person name="Martin F."/>
            <person name="Cullen D."/>
            <person name="Hibbett D.S."/>
            <person name="Grigoriev I.V."/>
        </authorList>
    </citation>
    <scope>NUCLEOTIDE SEQUENCE [LARGE SCALE GENOMIC DNA]</scope>
    <source>
        <strain evidence="2">MUCL 33604</strain>
    </source>
</reference>
<sequence length="88" mass="10125">MHVSSSPSTHKLSVTLGKEFHPEMVTISAKEGNRLDVVADLWDREEDCRHEWHVRFPKNDVDMGSIRAVIEEKGELVIDVKRRDCTPQ</sequence>
<evidence type="ECO:0008006" key="3">
    <source>
        <dbReference type="Google" id="ProtNLM"/>
    </source>
</evidence>
<dbReference type="HOGENOM" id="CLU_148795_2_0_1"/>
<organism evidence="1 2">
    <name type="scientific">Jaapia argillacea MUCL 33604</name>
    <dbReference type="NCBI Taxonomy" id="933084"/>
    <lineage>
        <taxon>Eukaryota</taxon>
        <taxon>Fungi</taxon>
        <taxon>Dikarya</taxon>
        <taxon>Basidiomycota</taxon>
        <taxon>Agaricomycotina</taxon>
        <taxon>Agaricomycetes</taxon>
        <taxon>Agaricomycetidae</taxon>
        <taxon>Jaapiales</taxon>
        <taxon>Jaapiaceae</taxon>
        <taxon>Jaapia</taxon>
    </lineage>
</organism>
<gene>
    <name evidence="1" type="ORF">JAAARDRAFT_138259</name>
</gene>
<dbReference type="Proteomes" id="UP000027265">
    <property type="component" value="Unassembled WGS sequence"/>
</dbReference>
<dbReference type="AlphaFoldDB" id="A0A067PCN7"/>
<keyword evidence="2" id="KW-1185">Reference proteome</keyword>
<evidence type="ECO:0000313" key="1">
    <source>
        <dbReference type="EMBL" id="KDQ52683.1"/>
    </source>
</evidence>
<accession>A0A067PCN7</accession>
<dbReference type="STRING" id="933084.A0A067PCN7"/>